<organism evidence="1 2">
    <name type="scientific">Salix suchowensis</name>
    <dbReference type="NCBI Taxonomy" id="1278906"/>
    <lineage>
        <taxon>Eukaryota</taxon>
        <taxon>Viridiplantae</taxon>
        <taxon>Streptophyta</taxon>
        <taxon>Embryophyta</taxon>
        <taxon>Tracheophyta</taxon>
        <taxon>Spermatophyta</taxon>
        <taxon>Magnoliopsida</taxon>
        <taxon>eudicotyledons</taxon>
        <taxon>Gunneridae</taxon>
        <taxon>Pentapetalae</taxon>
        <taxon>rosids</taxon>
        <taxon>fabids</taxon>
        <taxon>Malpighiales</taxon>
        <taxon>Salicaceae</taxon>
        <taxon>Saliceae</taxon>
        <taxon>Salix</taxon>
    </lineage>
</organism>
<accession>A0ABQ9CIC5</accession>
<dbReference type="InterPro" id="IPR044985">
    <property type="entry name" value="YceD_plant"/>
</dbReference>
<gene>
    <name evidence="1" type="ORF">OIU77_019027</name>
</gene>
<evidence type="ECO:0000313" key="2">
    <source>
        <dbReference type="Proteomes" id="UP001141253"/>
    </source>
</evidence>
<reference evidence="1" key="2">
    <citation type="journal article" date="2023" name="Int. J. Mol. Sci.">
        <title>De Novo Assembly and Annotation of 11 Diverse Shrub Willow (Salix) Genomes Reveals Novel Gene Organization in Sex-Linked Regions.</title>
        <authorList>
            <person name="Hyden B."/>
            <person name="Feng K."/>
            <person name="Yates T.B."/>
            <person name="Jawdy S."/>
            <person name="Cereghino C."/>
            <person name="Smart L.B."/>
            <person name="Muchero W."/>
        </authorList>
    </citation>
    <scope>NUCLEOTIDE SEQUENCE</scope>
    <source>
        <tissue evidence="1">Shoot tip</tissue>
    </source>
</reference>
<dbReference type="EMBL" id="JAPFFI010000003">
    <property type="protein sequence ID" value="KAJ6398138.1"/>
    <property type="molecule type" value="Genomic_DNA"/>
</dbReference>
<evidence type="ECO:0000313" key="1">
    <source>
        <dbReference type="EMBL" id="KAJ6398138.1"/>
    </source>
</evidence>
<dbReference type="PANTHER" id="PTHR37734">
    <property type="entry name" value="LARGE RIBOSOMAL RNA SUBUNIT ACCUMULATION PROTEIN YCED HOMOLOG 2, CHLOROPLASTIC"/>
    <property type="match status" value="1"/>
</dbReference>
<name>A0ABQ9CIC5_9ROSI</name>
<comment type="caution">
    <text evidence="1">The sequence shown here is derived from an EMBL/GenBank/DDBJ whole genome shotgun (WGS) entry which is preliminary data.</text>
</comment>
<dbReference type="PANTHER" id="PTHR37734:SF1">
    <property type="entry name" value="LARGE RIBOSOMAL RNA SUBUNIT ACCUMULATION PROTEIN YCED HOMOLOG 2, CHLOROPLASTIC"/>
    <property type="match status" value="1"/>
</dbReference>
<keyword evidence="2" id="KW-1185">Reference proteome</keyword>
<protein>
    <submittedName>
        <fullName evidence="1">Uncharacterized protein</fullName>
    </submittedName>
</protein>
<proteinExistence type="predicted"/>
<reference evidence="1" key="1">
    <citation type="submission" date="2022-10" db="EMBL/GenBank/DDBJ databases">
        <authorList>
            <person name="Hyden B.L."/>
            <person name="Feng K."/>
            <person name="Yates T."/>
            <person name="Jawdy S."/>
            <person name="Smart L.B."/>
            <person name="Muchero W."/>
        </authorList>
    </citation>
    <scope>NUCLEOTIDE SEQUENCE</scope>
    <source>
        <tissue evidence="1">Shoot tip</tissue>
    </source>
</reference>
<sequence>MLRFPSISPFKSMPVLVSQWMEGSSHLSPENAAAAFPHTAERLIQPSMFGFFHQEPVVKFICLTLVIYVKPGSEADIDSLIQETIRLAACVKDTCSELCAKSKPKLIHIGGQKAASIDKRWSILLELKAKNL</sequence>
<dbReference type="Proteomes" id="UP001141253">
    <property type="component" value="Chromosome 5"/>
</dbReference>